<feature type="compositionally biased region" description="Polar residues" evidence="1">
    <location>
        <begin position="229"/>
        <end position="255"/>
    </location>
</feature>
<comment type="caution">
    <text evidence="2">The sequence shown here is derived from an EMBL/GenBank/DDBJ whole genome shotgun (WGS) entry which is preliminary data.</text>
</comment>
<proteinExistence type="predicted"/>
<evidence type="ECO:0000256" key="1">
    <source>
        <dbReference type="SAM" id="MobiDB-lite"/>
    </source>
</evidence>
<evidence type="ECO:0000313" key="3">
    <source>
        <dbReference type="Proteomes" id="UP000780801"/>
    </source>
</evidence>
<name>A0A9P6G017_9FUNG</name>
<evidence type="ECO:0008006" key="4">
    <source>
        <dbReference type="Google" id="ProtNLM"/>
    </source>
</evidence>
<reference evidence="2" key="1">
    <citation type="journal article" date="2020" name="Fungal Divers.">
        <title>Resolving the Mortierellaceae phylogeny through synthesis of multi-gene phylogenetics and phylogenomics.</title>
        <authorList>
            <person name="Vandepol N."/>
            <person name="Liber J."/>
            <person name="Desiro A."/>
            <person name="Na H."/>
            <person name="Kennedy M."/>
            <person name="Barry K."/>
            <person name="Grigoriev I.V."/>
            <person name="Miller A.N."/>
            <person name="O'Donnell K."/>
            <person name="Stajich J.E."/>
            <person name="Bonito G."/>
        </authorList>
    </citation>
    <scope>NUCLEOTIDE SEQUENCE</scope>
    <source>
        <strain evidence="2">KOD1015</strain>
    </source>
</reference>
<feature type="compositionally biased region" description="Polar residues" evidence="1">
    <location>
        <begin position="96"/>
        <end position="106"/>
    </location>
</feature>
<feature type="compositionally biased region" description="Polar residues" evidence="1">
    <location>
        <begin position="401"/>
        <end position="420"/>
    </location>
</feature>
<dbReference type="Proteomes" id="UP000780801">
    <property type="component" value="Unassembled WGS sequence"/>
</dbReference>
<keyword evidence="3" id="KW-1185">Reference proteome</keyword>
<dbReference type="AlphaFoldDB" id="A0A9P6G017"/>
<accession>A0A9P6G017</accession>
<feature type="region of interest" description="Disordered" evidence="1">
    <location>
        <begin position="43"/>
        <end position="280"/>
    </location>
</feature>
<feature type="compositionally biased region" description="Basic and acidic residues" evidence="1">
    <location>
        <begin position="43"/>
        <end position="71"/>
    </location>
</feature>
<feature type="compositionally biased region" description="Basic and acidic residues" evidence="1">
    <location>
        <begin position="190"/>
        <end position="206"/>
    </location>
</feature>
<feature type="compositionally biased region" description="Low complexity" evidence="1">
    <location>
        <begin position="164"/>
        <end position="180"/>
    </location>
</feature>
<protein>
    <recommendedName>
        <fullName evidence="4">SAP domain-containing protein</fullName>
    </recommendedName>
</protein>
<dbReference type="OrthoDB" id="2422904at2759"/>
<evidence type="ECO:0000313" key="2">
    <source>
        <dbReference type="EMBL" id="KAF9584579.1"/>
    </source>
</evidence>
<feature type="compositionally biased region" description="Acidic residues" evidence="1">
    <location>
        <begin position="121"/>
        <end position="135"/>
    </location>
</feature>
<sequence length="447" mass="47359">MTMDPSQASSEQGRFSGLSRLQLQAACVKAGLDTTANNDELRQLLQEHWEQTHPSNDKKEDAEASESKTESCDIANETAGGTAREASVKHEDDELNASTAETTTAPVATDDSENVDIKVEEDQEMTPVKDEEDSDNVSKVKKEELTKSMTIAQRKRIWEAKTVSSSARSTSTTTSRPASRIPVAGTSSGQKRDRSPDDSDDIKKEEEEQSNSLPIPGTVQKLIGRFAGPSSSGADQNSVDGESKSMSMTPESGSPASKRRRIDAQGTATTTGTGSMIKNTATKKVIKIPVAGSATRTRSPYAIGSTRASAAKTITATTTTTTTSTASTKVTSTAMAMTRSAELRKQLVAASKKTDSTSAAGEVKKPESKPTKAVSAETINRLATPKKVKATSATPEPPTKPTTRSATPVSTKPTPLTTVAVSVPTRPRGPVLSTASRAAQRRNRTKE</sequence>
<dbReference type="EMBL" id="JAABOA010000379">
    <property type="protein sequence ID" value="KAF9584579.1"/>
    <property type="molecule type" value="Genomic_DNA"/>
</dbReference>
<gene>
    <name evidence="2" type="ORF">BGW38_005950</name>
</gene>
<feature type="compositionally biased region" description="Basic and acidic residues" evidence="1">
    <location>
        <begin position="136"/>
        <end position="146"/>
    </location>
</feature>
<feature type="region of interest" description="Disordered" evidence="1">
    <location>
        <begin position="347"/>
        <end position="447"/>
    </location>
</feature>
<organism evidence="2 3">
    <name type="scientific">Lunasporangiospora selenospora</name>
    <dbReference type="NCBI Taxonomy" id="979761"/>
    <lineage>
        <taxon>Eukaryota</taxon>
        <taxon>Fungi</taxon>
        <taxon>Fungi incertae sedis</taxon>
        <taxon>Mucoromycota</taxon>
        <taxon>Mortierellomycotina</taxon>
        <taxon>Mortierellomycetes</taxon>
        <taxon>Mortierellales</taxon>
        <taxon>Mortierellaceae</taxon>
        <taxon>Lunasporangiospora</taxon>
    </lineage>
</organism>